<organism evidence="2 3">
    <name type="scientific">Aulographum hederae CBS 113979</name>
    <dbReference type="NCBI Taxonomy" id="1176131"/>
    <lineage>
        <taxon>Eukaryota</taxon>
        <taxon>Fungi</taxon>
        <taxon>Dikarya</taxon>
        <taxon>Ascomycota</taxon>
        <taxon>Pezizomycotina</taxon>
        <taxon>Dothideomycetes</taxon>
        <taxon>Pleosporomycetidae</taxon>
        <taxon>Aulographales</taxon>
        <taxon>Aulographaceae</taxon>
    </lineage>
</organism>
<dbReference type="EMBL" id="ML977218">
    <property type="protein sequence ID" value="KAF1980836.1"/>
    <property type="molecule type" value="Genomic_DNA"/>
</dbReference>
<proteinExistence type="predicted"/>
<protein>
    <submittedName>
        <fullName evidence="2">Uncharacterized protein</fullName>
    </submittedName>
</protein>
<dbReference type="Proteomes" id="UP000800041">
    <property type="component" value="Unassembled WGS sequence"/>
</dbReference>
<sequence length="178" mass="20014">MPAQLDNRLEQVPTLPLNVRVPESNVFRARNNQLRLFPPSSVPRPLSPVLRNASHSQDPPPHQSGSYNNLYYNNIRKEQNPSLNAPVESASCFVIPLRSSNADLCISLKIRRCFRSQMSLSPVRACSLQKSSLPTVARATSNPSYDSSSMLSALDRIFQSTLDRIFNMCRRSVIGSRW</sequence>
<evidence type="ECO:0000313" key="3">
    <source>
        <dbReference type="Proteomes" id="UP000800041"/>
    </source>
</evidence>
<dbReference type="AlphaFoldDB" id="A0A6G1GIS2"/>
<feature type="region of interest" description="Disordered" evidence="1">
    <location>
        <begin position="37"/>
        <end position="67"/>
    </location>
</feature>
<accession>A0A6G1GIS2</accession>
<reference evidence="2" key="1">
    <citation type="journal article" date="2020" name="Stud. Mycol.">
        <title>101 Dothideomycetes genomes: a test case for predicting lifestyles and emergence of pathogens.</title>
        <authorList>
            <person name="Haridas S."/>
            <person name="Albert R."/>
            <person name="Binder M."/>
            <person name="Bloem J."/>
            <person name="Labutti K."/>
            <person name="Salamov A."/>
            <person name="Andreopoulos B."/>
            <person name="Baker S."/>
            <person name="Barry K."/>
            <person name="Bills G."/>
            <person name="Bluhm B."/>
            <person name="Cannon C."/>
            <person name="Castanera R."/>
            <person name="Culley D."/>
            <person name="Daum C."/>
            <person name="Ezra D."/>
            <person name="Gonzalez J."/>
            <person name="Henrissat B."/>
            <person name="Kuo A."/>
            <person name="Liang C."/>
            <person name="Lipzen A."/>
            <person name="Lutzoni F."/>
            <person name="Magnuson J."/>
            <person name="Mondo S."/>
            <person name="Nolan M."/>
            <person name="Ohm R."/>
            <person name="Pangilinan J."/>
            <person name="Park H.-J."/>
            <person name="Ramirez L."/>
            <person name="Alfaro M."/>
            <person name="Sun H."/>
            <person name="Tritt A."/>
            <person name="Yoshinaga Y."/>
            <person name="Zwiers L.-H."/>
            <person name="Turgeon B."/>
            <person name="Goodwin S."/>
            <person name="Spatafora J."/>
            <person name="Crous P."/>
            <person name="Grigoriev I."/>
        </authorList>
    </citation>
    <scope>NUCLEOTIDE SEQUENCE</scope>
    <source>
        <strain evidence="2">CBS 113979</strain>
    </source>
</reference>
<feature type="compositionally biased region" description="Polar residues" evidence="1">
    <location>
        <begin position="53"/>
        <end position="67"/>
    </location>
</feature>
<name>A0A6G1GIS2_9PEZI</name>
<gene>
    <name evidence="2" type="ORF">K402DRAFT_265581</name>
</gene>
<evidence type="ECO:0000313" key="2">
    <source>
        <dbReference type="EMBL" id="KAF1980836.1"/>
    </source>
</evidence>
<keyword evidence="3" id="KW-1185">Reference proteome</keyword>
<evidence type="ECO:0000256" key="1">
    <source>
        <dbReference type="SAM" id="MobiDB-lite"/>
    </source>
</evidence>